<accession>A0A2P2P287</accession>
<sequence>MICFESFLIQSKGSRISGMQLPQKFHGLYESMKIDGTLKCL</sequence>
<organism evidence="1">
    <name type="scientific">Rhizophora mucronata</name>
    <name type="common">Asiatic mangrove</name>
    <dbReference type="NCBI Taxonomy" id="61149"/>
    <lineage>
        <taxon>Eukaryota</taxon>
        <taxon>Viridiplantae</taxon>
        <taxon>Streptophyta</taxon>
        <taxon>Embryophyta</taxon>
        <taxon>Tracheophyta</taxon>
        <taxon>Spermatophyta</taxon>
        <taxon>Magnoliopsida</taxon>
        <taxon>eudicotyledons</taxon>
        <taxon>Gunneridae</taxon>
        <taxon>Pentapetalae</taxon>
        <taxon>rosids</taxon>
        <taxon>fabids</taxon>
        <taxon>Malpighiales</taxon>
        <taxon>Rhizophoraceae</taxon>
        <taxon>Rhizophora</taxon>
    </lineage>
</organism>
<dbReference type="EMBL" id="GGEC01068432">
    <property type="protein sequence ID" value="MBX48916.1"/>
    <property type="molecule type" value="Transcribed_RNA"/>
</dbReference>
<evidence type="ECO:0000313" key="1">
    <source>
        <dbReference type="EMBL" id="MBX48916.1"/>
    </source>
</evidence>
<name>A0A2P2P287_RHIMU</name>
<dbReference type="AlphaFoldDB" id="A0A2P2P287"/>
<protein>
    <submittedName>
        <fullName evidence="1">Uncharacterized protein</fullName>
    </submittedName>
</protein>
<proteinExistence type="predicted"/>
<reference evidence="1" key="1">
    <citation type="submission" date="2018-02" db="EMBL/GenBank/DDBJ databases">
        <title>Rhizophora mucronata_Transcriptome.</title>
        <authorList>
            <person name="Meera S.P."/>
            <person name="Sreeshan A."/>
            <person name="Augustine A."/>
        </authorList>
    </citation>
    <scope>NUCLEOTIDE SEQUENCE</scope>
    <source>
        <tissue evidence="1">Leaf</tissue>
    </source>
</reference>